<evidence type="ECO:0000313" key="1">
    <source>
        <dbReference type="EMBL" id="RCJ40903.1"/>
    </source>
</evidence>
<name>A0A367RYV4_9NOSO</name>
<comment type="caution">
    <text evidence="1">The sequence shown here is derived from an EMBL/GenBank/DDBJ whole genome shotgun (WGS) entry which is preliminary data.</text>
</comment>
<keyword evidence="2" id="KW-1185">Reference proteome</keyword>
<dbReference type="AlphaFoldDB" id="A0A367RYV4"/>
<reference evidence="1" key="1">
    <citation type="submission" date="2016-04" db="EMBL/GenBank/DDBJ databases">
        <authorList>
            <person name="Tabuchi Yagui T.R."/>
        </authorList>
    </citation>
    <scope>NUCLEOTIDE SEQUENCE [LARGE SCALE GENOMIC DNA]</scope>
    <source>
        <strain evidence="1">NIES-26</strain>
    </source>
</reference>
<organism evidence="1 2">
    <name type="scientific">Nostoc minutum NIES-26</name>
    <dbReference type="NCBI Taxonomy" id="1844469"/>
    <lineage>
        <taxon>Bacteria</taxon>
        <taxon>Bacillati</taxon>
        <taxon>Cyanobacteriota</taxon>
        <taxon>Cyanophyceae</taxon>
        <taxon>Nostocales</taxon>
        <taxon>Nostocaceae</taxon>
        <taxon>Nostoc</taxon>
    </lineage>
</organism>
<dbReference type="Proteomes" id="UP000252107">
    <property type="component" value="Unassembled WGS sequence"/>
</dbReference>
<accession>A0A367RYV4</accession>
<dbReference type="EMBL" id="LXQD01000036">
    <property type="protein sequence ID" value="RCJ40903.1"/>
    <property type="molecule type" value="Genomic_DNA"/>
</dbReference>
<gene>
    <name evidence="1" type="ORF">A6770_37000</name>
</gene>
<sequence>MGLTSCQTPEQKAALAQQKAYETAQAEKERQIQQLVGDAPDLYRVLWKVCGDRKFNLNRKINGGCDEARVAAPQGFQEPLLMWGPVGEIQIDKKINPLSRDRIEATAFIKSRGCLTSGSPSYERLYKVREFLVDTNTPVSSENIKIERLSTEEKEKKIRTQVANVELTRDSRSLGLIGGGNTCESFDDWKKSNQNS</sequence>
<protein>
    <submittedName>
        <fullName evidence="1">Uncharacterized protein</fullName>
    </submittedName>
</protein>
<evidence type="ECO:0000313" key="2">
    <source>
        <dbReference type="Proteomes" id="UP000252107"/>
    </source>
</evidence>
<proteinExistence type="predicted"/>